<accession>A0AB94IWD2</accession>
<dbReference type="InterPro" id="IPR050810">
    <property type="entry name" value="Bact_Secretion_Sys_Channel"/>
</dbReference>
<dbReference type="AlphaFoldDB" id="A0AB94IWD2"/>
<protein>
    <submittedName>
        <fullName evidence="4">Type II secretory pathway, component PulD</fullName>
    </submittedName>
</protein>
<keyword evidence="3" id="KW-0472">Membrane</keyword>
<comment type="subcellular location">
    <subcellularLocation>
        <location evidence="1">Membrane</location>
    </subcellularLocation>
</comment>
<dbReference type="PANTHER" id="PTHR30332:SF24">
    <property type="entry name" value="SECRETIN GSPD-RELATED"/>
    <property type="match status" value="1"/>
</dbReference>
<dbReference type="Gene3D" id="3.30.1370.120">
    <property type="match status" value="1"/>
</dbReference>
<dbReference type="Proteomes" id="UP000008957">
    <property type="component" value="Chromosome"/>
</dbReference>
<evidence type="ECO:0000256" key="2">
    <source>
        <dbReference type="ARBA" id="ARBA00022729"/>
    </source>
</evidence>
<gene>
    <name evidence="4" type="ORF">SY1_07210</name>
</gene>
<dbReference type="PANTHER" id="PTHR30332">
    <property type="entry name" value="PROBABLE GENERAL SECRETION PATHWAY PROTEIN D"/>
    <property type="match status" value="1"/>
</dbReference>
<sequence length="347" mass="38944">MLLNYELYQLGASEVVFGLSGKALPDPEVSCESTRVRFLIRNTHVDRAEMSNHALVTPMISDMQINQVLDDVEIVMQTKAPLSVRSKRGSAPSNEFSYRMIAGVEEERIRREPLETRPKLEAPKPAGPFANKTKITLDLRDAELRDVFRMLGTHLKKNVIIDPSLPPALVTMTLKNVPLSEAFDYLMRTYDIAYHMVGKDTIVVGTQDGLSRLSGNEETRTFNIAYGDPSVIQGLLVNLTKLPADRVLVDPRLRALYVTSTPQKLMEVNNILQKMDRPGKQVMIYAKIFEFSDNATDEVETALNAVYNHWWLSYSGGAECAAATRTTIAWGAILRPIITRSSPFRRT</sequence>
<proteinExistence type="predicted"/>
<dbReference type="InterPro" id="IPR038591">
    <property type="entry name" value="NolW-like_sf"/>
</dbReference>
<evidence type="ECO:0000256" key="3">
    <source>
        <dbReference type="ARBA" id="ARBA00023136"/>
    </source>
</evidence>
<dbReference type="KEGG" id="sbr:SY1_07210"/>
<dbReference type="GO" id="GO:0016020">
    <property type="term" value="C:membrane"/>
    <property type="evidence" value="ECO:0007669"/>
    <property type="project" value="UniProtKB-SubCell"/>
</dbReference>
<dbReference type="GO" id="GO:0009306">
    <property type="term" value="P:protein secretion"/>
    <property type="evidence" value="ECO:0007669"/>
    <property type="project" value="TreeGrafter"/>
</dbReference>
<dbReference type="EMBL" id="FP929056">
    <property type="protein sequence ID" value="CBL28062.1"/>
    <property type="molecule type" value="Genomic_DNA"/>
</dbReference>
<dbReference type="GO" id="GO:0015627">
    <property type="term" value="C:type II protein secretion system complex"/>
    <property type="evidence" value="ECO:0007669"/>
    <property type="project" value="TreeGrafter"/>
</dbReference>
<evidence type="ECO:0000313" key="5">
    <source>
        <dbReference type="Proteomes" id="UP000008957"/>
    </source>
</evidence>
<reference evidence="4 5" key="2">
    <citation type="submission" date="2010-03" db="EMBL/GenBank/DDBJ databases">
        <authorList>
            <person name="Pajon A."/>
        </authorList>
    </citation>
    <scope>NUCLEOTIDE SEQUENCE [LARGE SCALE GENOMIC DNA]</scope>
    <source>
        <strain evidence="4 5">SGP1</strain>
    </source>
</reference>
<evidence type="ECO:0000256" key="1">
    <source>
        <dbReference type="ARBA" id="ARBA00004370"/>
    </source>
</evidence>
<organism evidence="4 5">
    <name type="scientific">Fretibacterium fastidiosum</name>
    <dbReference type="NCBI Taxonomy" id="651822"/>
    <lineage>
        <taxon>Bacteria</taxon>
        <taxon>Thermotogati</taxon>
        <taxon>Synergistota</taxon>
        <taxon>Synergistia</taxon>
        <taxon>Synergistales</taxon>
        <taxon>Aminobacteriaceae</taxon>
        <taxon>Fretibacterium</taxon>
    </lineage>
</organism>
<evidence type="ECO:0000313" key="4">
    <source>
        <dbReference type="EMBL" id="CBL28062.1"/>
    </source>
</evidence>
<keyword evidence="5" id="KW-1185">Reference proteome</keyword>
<name>A0AB94IWD2_9BACT</name>
<keyword evidence="2" id="KW-0732">Signal</keyword>
<reference evidence="5" key="1">
    <citation type="submission" date="2010-03" db="EMBL/GenBank/DDBJ databases">
        <title>The genome sequence of Synergistetes sp. SGP1.</title>
        <authorList>
            <consortium name="metaHIT consortium -- http://www.metahit.eu/"/>
            <person name="Pajon A."/>
            <person name="Turner K."/>
            <person name="Parkhill J."/>
            <person name="Wade W."/>
            <person name="Vartoukian S."/>
        </authorList>
    </citation>
    <scope>NUCLEOTIDE SEQUENCE [LARGE SCALE GENOMIC DNA]</scope>
    <source>
        <strain evidence="5">SGP1</strain>
    </source>
</reference>